<accession>A0A1I7XAW9</accession>
<organism evidence="1 2">
    <name type="scientific">Heterorhabditis bacteriophora</name>
    <name type="common">Entomopathogenic nematode worm</name>
    <dbReference type="NCBI Taxonomy" id="37862"/>
    <lineage>
        <taxon>Eukaryota</taxon>
        <taxon>Metazoa</taxon>
        <taxon>Ecdysozoa</taxon>
        <taxon>Nematoda</taxon>
        <taxon>Chromadorea</taxon>
        <taxon>Rhabditida</taxon>
        <taxon>Rhabditina</taxon>
        <taxon>Rhabditomorpha</taxon>
        <taxon>Strongyloidea</taxon>
        <taxon>Heterorhabditidae</taxon>
        <taxon>Heterorhabditis</taxon>
    </lineage>
</organism>
<dbReference type="Proteomes" id="UP000095283">
    <property type="component" value="Unplaced"/>
</dbReference>
<dbReference type="AlphaFoldDB" id="A0A1I7XAW9"/>
<protein>
    <submittedName>
        <fullName evidence="2">Ovate family protein</fullName>
    </submittedName>
</protein>
<proteinExistence type="predicted"/>
<evidence type="ECO:0000313" key="2">
    <source>
        <dbReference type="WBParaSite" id="Hba_14664"/>
    </source>
</evidence>
<dbReference type="WBParaSite" id="Hba_14664">
    <property type="protein sequence ID" value="Hba_14664"/>
    <property type="gene ID" value="Hba_14664"/>
</dbReference>
<name>A0A1I7XAW9_HETBA</name>
<evidence type="ECO:0000313" key="1">
    <source>
        <dbReference type="Proteomes" id="UP000095283"/>
    </source>
</evidence>
<reference evidence="2" key="1">
    <citation type="submission" date="2016-11" db="UniProtKB">
        <authorList>
            <consortium name="WormBaseParasite"/>
        </authorList>
    </citation>
    <scope>IDENTIFICATION</scope>
</reference>
<sequence length="158" mass="18403">MDTSQSRASTPICWDQDMVSNDERSFDMVNSFRSDDMRNTCSSTEALSMLSNSDSEGYENKETIKCAKRGHIKDVTVLNQEEKDMRVLYMEMVNGIHSDFNDSSEKGLQTSSANKKFESIEEIRKRIAKENEEYMREFYVQLDDSMFSYFLTIKRETS</sequence>
<keyword evidence="1" id="KW-1185">Reference proteome</keyword>